<dbReference type="AlphaFoldDB" id="A0A517WCQ2"/>
<evidence type="ECO:0000313" key="2">
    <source>
        <dbReference type="Proteomes" id="UP000320722"/>
    </source>
</evidence>
<gene>
    <name evidence="1" type="ORF">V6x_27410</name>
</gene>
<evidence type="ECO:0000313" key="1">
    <source>
        <dbReference type="EMBL" id="QDU03031.1"/>
    </source>
</evidence>
<dbReference type="Proteomes" id="UP000320722">
    <property type="component" value="Chromosome"/>
</dbReference>
<name>A0A517WCQ2_9PLAN</name>
<proteinExistence type="predicted"/>
<sequence length="275" mass="27843">MEGWFVCCLVCGLRFDCGDGDVGVKTKFCPDVAGFCPGLSRNLSRCVLNLSGCGRLLGSIFRTGAAETGVERVNMGGDSGAEVSLVRRVSVLNQVPRARARFRRGYGSAGGDQGRSGQVWGFVCGDLSGAVGECSGVVCRAAGGRVGPRPTVGVGEMGVDCLVELGFPVVCGNPGFYLGPPGGGSSGAVGECSGVVCRDAGGHVGPRPTVGVGEMSGDCLVALGPLVACGNPGFYPGPPLGCEGNGFCCWLVGWLFDQLPAASALPLRRFAGALV</sequence>
<dbReference type="EMBL" id="CP036347">
    <property type="protein sequence ID" value="QDU03031.1"/>
    <property type="molecule type" value="Genomic_DNA"/>
</dbReference>
<protein>
    <submittedName>
        <fullName evidence="1">Uncharacterized protein</fullName>
    </submittedName>
</protein>
<organism evidence="1 2">
    <name type="scientific">Gimesia chilikensis</name>
    <dbReference type="NCBI Taxonomy" id="2605989"/>
    <lineage>
        <taxon>Bacteria</taxon>
        <taxon>Pseudomonadati</taxon>
        <taxon>Planctomycetota</taxon>
        <taxon>Planctomycetia</taxon>
        <taxon>Planctomycetales</taxon>
        <taxon>Planctomycetaceae</taxon>
        <taxon>Gimesia</taxon>
    </lineage>
</organism>
<accession>A0A517WCQ2</accession>
<reference evidence="1 2" key="1">
    <citation type="submission" date="2019-02" db="EMBL/GenBank/DDBJ databases">
        <title>Deep-cultivation of Planctomycetes and their phenomic and genomic characterization uncovers novel biology.</title>
        <authorList>
            <person name="Wiegand S."/>
            <person name="Jogler M."/>
            <person name="Boedeker C."/>
            <person name="Pinto D."/>
            <person name="Vollmers J."/>
            <person name="Rivas-Marin E."/>
            <person name="Kohn T."/>
            <person name="Peeters S.H."/>
            <person name="Heuer A."/>
            <person name="Rast P."/>
            <person name="Oberbeckmann S."/>
            <person name="Bunk B."/>
            <person name="Jeske O."/>
            <person name="Meyerdierks A."/>
            <person name="Storesund J.E."/>
            <person name="Kallscheuer N."/>
            <person name="Luecker S."/>
            <person name="Lage O.M."/>
            <person name="Pohl T."/>
            <person name="Merkel B.J."/>
            <person name="Hornburger P."/>
            <person name="Mueller R.-W."/>
            <person name="Bruemmer F."/>
            <person name="Labrenz M."/>
            <person name="Spormann A.M."/>
            <person name="Op den Camp H."/>
            <person name="Overmann J."/>
            <person name="Amann R."/>
            <person name="Jetten M.S.M."/>
            <person name="Mascher T."/>
            <person name="Medema M.H."/>
            <person name="Devos D.P."/>
            <person name="Kaster A.-K."/>
            <person name="Ovreas L."/>
            <person name="Rohde M."/>
            <person name="Galperin M.Y."/>
            <person name="Jogler C."/>
        </authorList>
    </citation>
    <scope>NUCLEOTIDE SEQUENCE [LARGE SCALE GENOMIC DNA]</scope>
    <source>
        <strain evidence="1 2">V6</strain>
    </source>
</reference>